<dbReference type="PANTHER" id="PTHR40077:SF2">
    <property type="entry name" value="MEMBRANE PROTEIN"/>
    <property type="match status" value="1"/>
</dbReference>
<name>A0AAU4K2K9_9NOCA</name>
<keyword evidence="9" id="KW-1185">Reference proteome</keyword>
<dbReference type="InterPro" id="IPR023845">
    <property type="entry name" value="DUF3817_TM"/>
</dbReference>
<dbReference type="AlphaFoldDB" id="A0AAU4K2K9"/>
<evidence type="ECO:0000259" key="7">
    <source>
        <dbReference type="Pfam" id="PF12823"/>
    </source>
</evidence>
<evidence type="ECO:0000256" key="5">
    <source>
        <dbReference type="ARBA" id="ARBA00023136"/>
    </source>
</evidence>
<reference evidence="8 9" key="1">
    <citation type="submission" date="2022-10" db="EMBL/GenBank/DDBJ databases">
        <title>The complete genomes of actinobacterial strains from the NBC collection.</title>
        <authorList>
            <person name="Joergensen T.S."/>
            <person name="Alvarez Arevalo M."/>
            <person name="Sterndorff E.B."/>
            <person name="Faurdal D."/>
            <person name="Vuksanovic O."/>
            <person name="Mourched A.-S."/>
            <person name="Charusanti P."/>
            <person name="Shaw S."/>
            <person name="Blin K."/>
            <person name="Weber T."/>
        </authorList>
    </citation>
    <scope>NUCLEOTIDE SEQUENCE [LARGE SCALE GENOMIC DNA]</scope>
    <source>
        <strain evidence="8 9">NBC_00319</strain>
    </source>
</reference>
<feature type="transmembrane region" description="Helical" evidence="6">
    <location>
        <begin position="84"/>
        <end position="103"/>
    </location>
</feature>
<organism evidence="8 9">
    <name type="scientific">Williamsia herbipolensis</name>
    <dbReference type="NCBI Taxonomy" id="1603258"/>
    <lineage>
        <taxon>Bacteria</taxon>
        <taxon>Bacillati</taxon>
        <taxon>Actinomycetota</taxon>
        <taxon>Actinomycetes</taxon>
        <taxon>Mycobacteriales</taxon>
        <taxon>Nocardiaceae</taxon>
        <taxon>Williamsia</taxon>
    </lineage>
</organism>
<dbReference type="Pfam" id="PF12823">
    <property type="entry name" value="DUF3817"/>
    <property type="match status" value="1"/>
</dbReference>
<evidence type="ECO:0000256" key="6">
    <source>
        <dbReference type="SAM" id="Phobius"/>
    </source>
</evidence>
<dbReference type="NCBIfam" id="TIGR03954">
    <property type="entry name" value="integ_memb_HG"/>
    <property type="match status" value="1"/>
</dbReference>
<feature type="transmembrane region" description="Helical" evidence="6">
    <location>
        <begin position="28"/>
        <end position="50"/>
    </location>
</feature>
<dbReference type="GO" id="GO:0005886">
    <property type="term" value="C:plasma membrane"/>
    <property type="evidence" value="ECO:0007669"/>
    <property type="project" value="UniProtKB-SubCell"/>
</dbReference>
<protein>
    <submittedName>
        <fullName evidence="8">DUF3817 domain-containing protein</fullName>
    </submittedName>
</protein>
<accession>A0AAU4K2K9</accession>
<evidence type="ECO:0000313" key="8">
    <source>
        <dbReference type="EMBL" id="WUM20315.1"/>
    </source>
</evidence>
<dbReference type="Proteomes" id="UP001432128">
    <property type="component" value="Chromosome"/>
</dbReference>
<evidence type="ECO:0000256" key="2">
    <source>
        <dbReference type="ARBA" id="ARBA00022475"/>
    </source>
</evidence>
<dbReference type="RefSeq" id="WP_045822324.1">
    <property type="nucleotide sequence ID" value="NZ_CP108021.1"/>
</dbReference>
<evidence type="ECO:0000256" key="4">
    <source>
        <dbReference type="ARBA" id="ARBA00022989"/>
    </source>
</evidence>
<keyword evidence="2" id="KW-1003">Cell membrane</keyword>
<feature type="domain" description="DUF3817" evidence="7">
    <location>
        <begin position="24"/>
        <end position="108"/>
    </location>
</feature>
<sequence length="117" mass="13104">MTSPQQSVSAKPTAEPARISSALLRYRVMAWVTGLWLLLLVVELILKYAFGVDSLDFVPVVHGWVYVVYLAMAIDLAIKVRWPVGKTVLTLIAGTIPFLSFYFEHIRTREVRAVLAA</sequence>
<feature type="transmembrane region" description="Helical" evidence="6">
    <location>
        <begin position="57"/>
        <end position="78"/>
    </location>
</feature>
<keyword evidence="5 6" id="KW-0472">Membrane</keyword>
<keyword evidence="4 6" id="KW-1133">Transmembrane helix</keyword>
<gene>
    <name evidence="8" type="ORF">OG579_00135</name>
</gene>
<evidence type="ECO:0000256" key="3">
    <source>
        <dbReference type="ARBA" id="ARBA00022692"/>
    </source>
</evidence>
<dbReference type="KEGG" id="whr:OG579_00135"/>
<dbReference type="PANTHER" id="PTHR40077">
    <property type="entry name" value="MEMBRANE PROTEIN-RELATED"/>
    <property type="match status" value="1"/>
</dbReference>
<comment type="subcellular location">
    <subcellularLocation>
        <location evidence="1">Cell membrane</location>
        <topology evidence="1">Multi-pass membrane protein</topology>
    </subcellularLocation>
</comment>
<evidence type="ECO:0000313" key="9">
    <source>
        <dbReference type="Proteomes" id="UP001432128"/>
    </source>
</evidence>
<keyword evidence="3 6" id="KW-0812">Transmembrane</keyword>
<proteinExistence type="predicted"/>
<evidence type="ECO:0000256" key="1">
    <source>
        <dbReference type="ARBA" id="ARBA00004651"/>
    </source>
</evidence>
<dbReference type="EMBL" id="CP108021">
    <property type="protein sequence ID" value="WUM20315.1"/>
    <property type="molecule type" value="Genomic_DNA"/>
</dbReference>